<protein>
    <submittedName>
        <fullName evidence="1">Uncharacterized protein</fullName>
    </submittedName>
</protein>
<evidence type="ECO:0000313" key="2">
    <source>
        <dbReference type="Proteomes" id="UP001173802"/>
    </source>
</evidence>
<evidence type="ECO:0000313" key="1">
    <source>
        <dbReference type="EMBL" id="MDL0081118.1"/>
    </source>
</evidence>
<sequence>MTNGLVWLESTFAILDSSVGLSHRLYRLVMTIKGLSLQAYCKSAWHYYHHKLRKVARCKGRSKATLLKLISPLHK</sequence>
<accession>A0ACC6FPG3</accession>
<comment type="caution">
    <text evidence="1">The sequence shown here is derived from an EMBL/GenBank/DDBJ whole genome shotgun (WGS) entry which is preliminary data.</text>
</comment>
<dbReference type="Proteomes" id="UP001173802">
    <property type="component" value="Unassembled WGS sequence"/>
</dbReference>
<gene>
    <name evidence="1" type="ORF">NYG90_00210</name>
</gene>
<name>A0ACC6FPG3_9HELI</name>
<reference evidence="1 2" key="1">
    <citation type="journal article" date="2023" name="Microorganisms">
        <title>Isolation and Genomic Characteristics of Cat-Borne Campylobacter felis sp. nov. and Sheep-Borne Campylobacter ovis sp. nov.</title>
        <authorList>
            <person name="Wang H."/>
            <person name="Li Y."/>
            <person name="Gu Y."/>
            <person name="Zhou G."/>
            <person name="Chen X."/>
            <person name="Zhang X."/>
            <person name="Shao Z."/>
            <person name="Zhang J."/>
            <person name="Zhang M."/>
        </authorList>
    </citation>
    <scope>NUCLEOTIDE SEQUENCE [LARGE SCALE GENOMIC DNA]</scope>
    <source>
        <strain evidence="1 2">XJK30-2</strain>
    </source>
</reference>
<proteinExistence type="predicted"/>
<keyword evidence="2" id="KW-1185">Reference proteome</keyword>
<organism evidence="1 2">
    <name type="scientific">Helicobacter zhangjianzhongii</name>
    <dbReference type="NCBI Taxonomy" id="2974574"/>
    <lineage>
        <taxon>Bacteria</taxon>
        <taxon>Pseudomonadati</taxon>
        <taxon>Campylobacterota</taxon>
        <taxon>Epsilonproteobacteria</taxon>
        <taxon>Campylobacterales</taxon>
        <taxon>Helicobacteraceae</taxon>
        <taxon>Helicobacter</taxon>
    </lineage>
</organism>
<dbReference type="EMBL" id="JANURN010000001">
    <property type="protein sequence ID" value="MDL0081118.1"/>
    <property type="molecule type" value="Genomic_DNA"/>
</dbReference>